<dbReference type="AlphaFoldDB" id="A0AA86PMC2"/>
<evidence type="ECO:0000313" key="3">
    <source>
        <dbReference type="EMBL" id="CAL6081289.1"/>
    </source>
</evidence>
<proteinExistence type="predicted"/>
<protein>
    <submittedName>
        <fullName evidence="3">Hypothetical_protein</fullName>
    </submittedName>
</protein>
<reference evidence="2" key="1">
    <citation type="submission" date="2023-06" db="EMBL/GenBank/DDBJ databases">
        <authorList>
            <person name="Kurt Z."/>
        </authorList>
    </citation>
    <scope>NUCLEOTIDE SEQUENCE</scope>
</reference>
<accession>A0AA86PMC2</accession>
<evidence type="ECO:0000313" key="4">
    <source>
        <dbReference type="Proteomes" id="UP001642409"/>
    </source>
</evidence>
<dbReference type="EMBL" id="CAXDID020000351">
    <property type="protein sequence ID" value="CAL6081289.1"/>
    <property type="molecule type" value="Genomic_DNA"/>
</dbReference>
<feature type="signal peptide" evidence="1">
    <location>
        <begin position="1"/>
        <end position="18"/>
    </location>
</feature>
<dbReference type="Proteomes" id="UP001642409">
    <property type="component" value="Unassembled WGS sequence"/>
</dbReference>
<keyword evidence="1" id="KW-0732">Signal</keyword>
<feature type="chain" id="PRO_5041726689" evidence="1">
    <location>
        <begin position="19"/>
        <end position="135"/>
    </location>
</feature>
<dbReference type="EMBL" id="CATOUU010000706">
    <property type="protein sequence ID" value="CAI9942780.1"/>
    <property type="molecule type" value="Genomic_DNA"/>
</dbReference>
<evidence type="ECO:0000256" key="1">
    <source>
        <dbReference type="SAM" id="SignalP"/>
    </source>
</evidence>
<organism evidence="2">
    <name type="scientific">Hexamita inflata</name>
    <dbReference type="NCBI Taxonomy" id="28002"/>
    <lineage>
        <taxon>Eukaryota</taxon>
        <taxon>Metamonada</taxon>
        <taxon>Diplomonadida</taxon>
        <taxon>Hexamitidae</taxon>
        <taxon>Hexamitinae</taxon>
        <taxon>Hexamita</taxon>
    </lineage>
</organism>
<name>A0AA86PMC2_9EUKA</name>
<comment type="caution">
    <text evidence="2">The sequence shown here is derived from an EMBL/GenBank/DDBJ whole genome shotgun (WGS) entry which is preliminary data.</text>
</comment>
<reference evidence="3 4" key="2">
    <citation type="submission" date="2024-07" db="EMBL/GenBank/DDBJ databases">
        <authorList>
            <person name="Akdeniz Z."/>
        </authorList>
    </citation>
    <scope>NUCLEOTIDE SEQUENCE [LARGE SCALE GENOMIC DNA]</scope>
</reference>
<evidence type="ECO:0000313" key="2">
    <source>
        <dbReference type="EMBL" id="CAI9942780.1"/>
    </source>
</evidence>
<sequence length="135" mass="14886">MLLFDLVLIAPFNGLSRAGGPAVYRRSLNFWNASYYYSIALGRNTAFEIAVSESSEQRLLSARLCASTISAKHHSFVSHIQMSSRSWTISSKGQPAAPVRKLNLTVLKSSLQNQSISARLPTVWSELVSTTIQIL</sequence>
<keyword evidence="4" id="KW-1185">Reference proteome</keyword>
<gene>
    <name evidence="2" type="ORF">HINF_LOCUS30425</name>
    <name evidence="3" type="ORF">HINF_LOCUS60273</name>
</gene>